<dbReference type="PANTHER" id="PTHR46401:SF2">
    <property type="entry name" value="GLYCOSYLTRANSFERASE WBBK-RELATED"/>
    <property type="match status" value="1"/>
</dbReference>
<evidence type="ECO:0000259" key="2">
    <source>
        <dbReference type="Pfam" id="PF00534"/>
    </source>
</evidence>
<proteinExistence type="predicted"/>
<keyword evidence="1" id="KW-0808">Transferase</keyword>
<dbReference type="InterPro" id="IPR001296">
    <property type="entry name" value="Glyco_trans_1"/>
</dbReference>
<dbReference type="InterPro" id="IPR028098">
    <property type="entry name" value="Glyco_trans_4-like_N"/>
</dbReference>
<evidence type="ECO:0000256" key="1">
    <source>
        <dbReference type="ARBA" id="ARBA00022679"/>
    </source>
</evidence>
<dbReference type="Proteomes" id="UP001476950">
    <property type="component" value="Unassembled WGS sequence"/>
</dbReference>
<comment type="caution">
    <text evidence="4">The sequence shown here is derived from an EMBL/GenBank/DDBJ whole genome shotgun (WGS) entry which is preliminary data.</text>
</comment>
<dbReference type="EMBL" id="JAMPLM010000067">
    <property type="protein sequence ID" value="MEP1062455.1"/>
    <property type="molecule type" value="Genomic_DNA"/>
</dbReference>
<dbReference type="Pfam" id="PF13439">
    <property type="entry name" value="Glyco_transf_4"/>
    <property type="match status" value="1"/>
</dbReference>
<keyword evidence="5" id="KW-1185">Reference proteome</keyword>
<organism evidence="4 5">
    <name type="scientific">Stenomitos frigidus AS-A4</name>
    <dbReference type="NCBI Taxonomy" id="2933935"/>
    <lineage>
        <taxon>Bacteria</taxon>
        <taxon>Bacillati</taxon>
        <taxon>Cyanobacteriota</taxon>
        <taxon>Cyanophyceae</taxon>
        <taxon>Leptolyngbyales</taxon>
        <taxon>Leptolyngbyaceae</taxon>
        <taxon>Stenomitos</taxon>
    </lineage>
</organism>
<protein>
    <submittedName>
        <fullName evidence="4">Glycosyltransferase family 4 protein</fullName>
    </submittedName>
</protein>
<reference evidence="4 5" key="1">
    <citation type="submission" date="2022-04" db="EMBL/GenBank/DDBJ databases">
        <title>Positive selection, recombination, and allopatry shape intraspecific diversity of widespread and dominant cyanobacteria.</title>
        <authorList>
            <person name="Wei J."/>
            <person name="Shu W."/>
            <person name="Hu C."/>
        </authorList>
    </citation>
    <scope>NUCLEOTIDE SEQUENCE [LARGE SCALE GENOMIC DNA]</scope>
    <source>
        <strain evidence="4 5">AS-A4</strain>
    </source>
</reference>
<dbReference type="CDD" id="cd03809">
    <property type="entry name" value="GT4_MtfB-like"/>
    <property type="match status" value="1"/>
</dbReference>
<accession>A0ABV0KT86</accession>
<dbReference type="Gene3D" id="3.40.50.2000">
    <property type="entry name" value="Glycogen Phosphorylase B"/>
    <property type="match status" value="2"/>
</dbReference>
<dbReference type="Pfam" id="PF00534">
    <property type="entry name" value="Glycos_transf_1"/>
    <property type="match status" value="1"/>
</dbReference>
<evidence type="ECO:0000313" key="4">
    <source>
        <dbReference type="EMBL" id="MEP1062455.1"/>
    </source>
</evidence>
<evidence type="ECO:0000259" key="3">
    <source>
        <dbReference type="Pfam" id="PF13439"/>
    </source>
</evidence>
<gene>
    <name evidence="4" type="ORF">NDI38_29205</name>
</gene>
<dbReference type="SUPFAM" id="SSF53756">
    <property type="entry name" value="UDP-Glycosyltransferase/glycogen phosphorylase"/>
    <property type="match status" value="1"/>
</dbReference>
<dbReference type="PANTHER" id="PTHR46401">
    <property type="entry name" value="GLYCOSYLTRANSFERASE WBBK-RELATED"/>
    <property type="match status" value="1"/>
</dbReference>
<sequence length="355" mass="39598">MTILVNLSPVLPQPTGISTYSLNIVKELRSLKPNVVSSFKIEGYAWHQSPPDLTAAYGLKGHLKRLLWTQFQLPKFYQKLNSTLLFSVLPEAPLWSNCRSVIMVHDLIPLHFPKRFSPATLYNKHYIPQVLKQAAHIICNSNATAQDLVQFCGISASQITSIPLAYDAQHFRFLDLPTQNYFLYLGRFAPYKNVQRAIAAFAQLPNYSDYEFWLAGPPDPRQLPLLQAQIEALKLTKQIKFLDYVAYEELPRLLNQASGLVFPSLWEGFGLPALEAMACGTPVITSNLSSLLEVTGDAALLIDPYDVAAIAHAMHDLATDVGLRAQLRTASLARASQFSWAKTGHATAEVLQRFS</sequence>
<name>A0ABV0KT86_9CYAN</name>
<dbReference type="RefSeq" id="WP_190448470.1">
    <property type="nucleotide sequence ID" value="NZ_JAMPLM010000067.1"/>
</dbReference>
<feature type="domain" description="Glycosyl transferase family 1" evidence="2">
    <location>
        <begin position="177"/>
        <end position="330"/>
    </location>
</feature>
<evidence type="ECO:0000313" key="5">
    <source>
        <dbReference type="Proteomes" id="UP001476950"/>
    </source>
</evidence>
<feature type="domain" description="Glycosyltransferase subfamily 4-like N-terminal" evidence="3">
    <location>
        <begin position="16"/>
        <end position="168"/>
    </location>
</feature>